<dbReference type="EMBL" id="CACTIH010004009">
    <property type="protein sequence ID" value="CAA2988620.1"/>
    <property type="molecule type" value="Genomic_DNA"/>
</dbReference>
<dbReference type="Proteomes" id="UP000594638">
    <property type="component" value="Unassembled WGS sequence"/>
</dbReference>
<dbReference type="AlphaFoldDB" id="A0A8S0S7H2"/>
<dbReference type="Gramene" id="OE9A025427T1">
    <property type="protein sequence ID" value="OE9A025427C1"/>
    <property type="gene ID" value="OE9A025427"/>
</dbReference>
<comment type="caution">
    <text evidence="2">The sequence shown here is derived from an EMBL/GenBank/DDBJ whole genome shotgun (WGS) entry which is preliminary data.</text>
</comment>
<accession>A0A8S0S7H2</accession>
<evidence type="ECO:0000313" key="2">
    <source>
        <dbReference type="EMBL" id="CAA2988620.1"/>
    </source>
</evidence>
<keyword evidence="1" id="KW-0812">Transmembrane</keyword>
<feature type="transmembrane region" description="Helical" evidence="1">
    <location>
        <begin position="45"/>
        <end position="70"/>
    </location>
</feature>
<feature type="transmembrane region" description="Helical" evidence="1">
    <location>
        <begin position="76"/>
        <end position="93"/>
    </location>
</feature>
<proteinExistence type="predicted"/>
<evidence type="ECO:0000313" key="3">
    <source>
        <dbReference type="Proteomes" id="UP000594638"/>
    </source>
</evidence>
<keyword evidence="1" id="KW-1133">Transmembrane helix</keyword>
<keyword evidence="1" id="KW-0472">Membrane</keyword>
<gene>
    <name evidence="2" type="ORF">OLEA9_A025427</name>
</gene>
<dbReference type="InterPro" id="IPR053288">
    <property type="entry name" value="TGD_Bridge_Protein"/>
</dbReference>
<keyword evidence="3" id="KW-1185">Reference proteome</keyword>
<dbReference type="PANTHER" id="PTHR34201:SF6">
    <property type="entry name" value="GLYCINE-RICH PROTEIN"/>
    <property type="match status" value="1"/>
</dbReference>
<sequence>MKGNLTKTESNSLWKWKGINFQTGKPENKLSEFFKESGHKLEDSILGPGIGAGIGCGIGLGMGIAGGAGFDGSPRNHLKMVLGIGFGLSFYALKYRKLAEAVPLAVE</sequence>
<dbReference type="OrthoDB" id="912878at2759"/>
<organism evidence="2 3">
    <name type="scientific">Olea europaea subsp. europaea</name>
    <dbReference type="NCBI Taxonomy" id="158383"/>
    <lineage>
        <taxon>Eukaryota</taxon>
        <taxon>Viridiplantae</taxon>
        <taxon>Streptophyta</taxon>
        <taxon>Embryophyta</taxon>
        <taxon>Tracheophyta</taxon>
        <taxon>Spermatophyta</taxon>
        <taxon>Magnoliopsida</taxon>
        <taxon>eudicotyledons</taxon>
        <taxon>Gunneridae</taxon>
        <taxon>Pentapetalae</taxon>
        <taxon>asterids</taxon>
        <taxon>lamiids</taxon>
        <taxon>Lamiales</taxon>
        <taxon>Oleaceae</taxon>
        <taxon>Oleeae</taxon>
        <taxon>Olea</taxon>
    </lineage>
</organism>
<reference evidence="2 3" key="1">
    <citation type="submission" date="2019-12" db="EMBL/GenBank/DDBJ databases">
        <authorList>
            <person name="Alioto T."/>
            <person name="Alioto T."/>
            <person name="Gomez Garrido J."/>
        </authorList>
    </citation>
    <scope>NUCLEOTIDE SEQUENCE [LARGE SCALE GENOMIC DNA]</scope>
</reference>
<protein>
    <submittedName>
        <fullName evidence="2">Uncharacterized protein</fullName>
    </submittedName>
</protein>
<dbReference type="PANTHER" id="PTHR34201">
    <property type="entry name" value="GLYCINE-RICH PROTEIN"/>
    <property type="match status" value="1"/>
</dbReference>
<name>A0A8S0S7H2_OLEEU</name>
<evidence type="ECO:0000256" key="1">
    <source>
        <dbReference type="SAM" id="Phobius"/>
    </source>
</evidence>